<keyword evidence="2" id="KW-1185">Reference proteome</keyword>
<proteinExistence type="predicted"/>
<evidence type="ECO:0000313" key="1">
    <source>
        <dbReference type="EMBL" id="OJJ16509.1"/>
    </source>
</evidence>
<name>A0A1L9QKB5_9CYAN</name>
<dbReference type="STRING" id="1925591.BI308_23600"/>
<comment type="caution">
    <text evidence="1">The sequence shown here is derived from an EMBL/GenBank/DDBJ whole genome shotgun (WGS) entry which is preliminary data.</text>
</comment>
<reference evidence="1" key="1">
    <citation type="submission" date="2016-10" db="EMBL/GenBank/DDBJ databases">
        <title>CRISPR-Cas defence system in Roseofilum reptotaenium: evidence of a bacteriophage-cyanobacterium arms race in the coral black band disease.</title>
        <authorList>
            <person name="Buerger P."/>
            <person name="Wood-Charlson E.M."/>
            <person name="Weynberg K.D."/>
            <person name="Willis B."/>
            <person name="Van Oppen M.J."/>
        </authorList>
    </citation>
    <scope>NUCLEOTIDE SEQUENCE [LARGE SCALE GENOMIC DNA]</scope>
    <source>
        <strain evidence="1">AO1-A</strain>
    </source>
</reference>
<gene>
    <name evidence="1" type="ORF">BI308_23600</name>
</gene>
<sequence>MDRGKPESIEDKFNRLFETVTKIPQQLADAVEEGLKEEPNSNYLSCVQEGLLDFDRIEDDVQQIHRHLTARGDKVLGSHLILDDRQNLMEIRTYSERKGKSFVTKVDAQVKRITNVPPDVLQALQEQGRIELNLKV</sequence>
<dbReference type="Proteomes" id="UP000183940">
    <property type="component" value="Unassembled WGS sequence"/>
</dbReference>
<dbReference type="AlphaFoldDB" id="A0A1L9QKB5"/>
<accession>A0A1L9QKB5</accession>
<evidence type="ECO:0000313" key="2">
    <source>
        <dbReference type="Proteomes" id="UP000183940"/>
    </source>
</evidence>
<dbReference type="EMBL" id="MLAW01000064">
    <property type="protein sequence ID" value="OJJ16509.1"/>
    <property type="molecule type" value="Genomic_DNA"/>
</dbReference>
<protein>
    <submittedName>
        <fullName evidence="1">Uncharacterized protein</fullName>
    </submittedName>
</protein>
<organism evidence="1 2">
    <name type="scientific">Roseofilum reptotaenium AO1-A</name>
    <dbReference type="NCBI Taxonomy" id="1925591"/>
    <lineage>
        <taxon>Bacteria</taxon>
        <taxon>Bacillati</taxon>
        <taxon>Cyanobacteriota</taxon>
        <taxon>Cyanophyceae</taxon>
        <taxon>Desertifilales</taxon>
        <taxon>Desertifilaceae</taxon>
        <taxon>Roseofilum</taxon>
    </lineage>
</organism>